<feature type="domain" description="Histidine kinase" evidence="8">
    <location>
        <begin position="630"/>
        <end position="847"/>
    </location>
</feature>
<sequence length="855" mass="93602">MPGEYPRRAGLAVTGGRNDSHTGARFGGAWPKRLFARSPVRRLLGATSLSTLLATDLAFAQTEAVVRSSGLSVGTVEVIQISMFAGVMGAALISAIVLIRERARTSAENVELRNRIADLNASLQRSDALLNLRDQRVVVWASEKQKPELIGALPAETGAPEDRAAFLAFGRWLMPRSAAALDHAMAGLRERSAAFDLVVETQSGAPLEVQGRKTPAHVLIKFMSLSEAQRNQARLRLENQRLSAEHENMLGLIDALKMPFWIRSADGRLKWVNRAYAEAVETSSPEAAISEGREFLGTPAREAIARQHLATPVFEQKLSTVIGGDRKVFTVTNYAGGEGSAGIATDMSAIEAIREEYERTVRSHADTLDQLTTAVAIFDSGQKLRFFNQAFQKLWDLDGGFLASAPDNALLLDRLRSEGKIAEQPEWRRWKENLLAAYRAVETQEHWWHLPDGRTIRVVANPQPKGGVTWVFENLTEKMNLESRYNTVVRVQGETLDNLAEGVAVFGPDGRIRLSNPAFTGLWGLPADIVGQKTHISAIRAQCEALAKDSPWGGFVAAVTGFDDERRDRHGQTELVNGTVLRYAVIHLPNGQVMMTFVDVTDSVAVERALKEKNEALQKADQLKNDFVQHVSYELRSPLTNIIGFTELLSLAATGPLAPRQREYVEHIGSSSSVLLTIVNDILDLATVDAGIMELEIAEVRIDQTIAAAAELVSDRLEEHSIRLEIDAAGAPKTFHGDETRIRQILYNLLSNAVNYAPEASTITLSCRQLPHGVEFSVHDDGPGMPPEILDTVFRRFEPRVNGGRRRGAGLGLSIVKSFVELHGGKVRIDTGRDRGTTVACEFPAAPSGVRAAAE</sequence>
<protein>
    <recommendedName>
        <fullName evidence="2">histidine kinase</fullName>
        <ecNumber evidence="2">2.7.13.3</ecNumber>
    </recommendedName>
</protein>
<dbReference type="SUPFAM" id="SSF55785">
    <property type="entry name" value="PYP-like sensor domain (PAS domain)"/>
    <property type="match status" value="2"/>
</dbReference>
<dbReference type="PRINTS" id="PR00344">
    <property type="entry name" value="BCTRLSENSOR"/>
</dbReference>
<reference evidence="9 10" key="1">
    <citation type="submission" date="2020-02" db="EMBL/GenBank/DDBJ databases">
        <title>Genome sequence of strain CCNWXJ40-4.</title>
        <authorList>
            <person name="Gao J."/>
            <person name="Sun J."/>
        </authorList>
    </citation>
    <scope>NUCLEOTIDE SEQUENCE [LARGE SCALE GENOMIC DNA]</scope>
    <source>
        <strain evidence="9 10">CCNWXJ 40-4</strain>
    </source>
</reference>
<dbReference type="InterPro" id="IPR005467">
    <property type="entry name" value="His_kinase_dom"/>
</dbReference>
<dbReference type="Pfam" id="PF02518">
    <property type="entry name" value="HATPase_c"/>
    <property type="match status" value="1"/>
</dbReference>
<keyword evidence="10" id="KW-1185">Reference proteome</keyword>
<dbReference type="GO" id="GO:0005886">
    <property type="term" value="C:plasma membrane"/>
    <property type="evidence" value="ECO:0007669"/>
    <property type="project" value="TreeGrafter"/>
</dbReference>
<evidence type="ECO:0000256" key="5">
    <source>
        <dbReference type="ARBA" id="ARBA00022777"/>
    </source>
</evidence>
<dbReference type="InterPro" id="IPR003594">
    <property type="entry name" value="HATPase_dom"/>
</dbReference>
<dbReference type="CDD" id="cd00082">
    <property type="entry name" value="HisKA"/>
    <property type="match status" value="1"/>
</dbReference>
<dbReference type="Proteomes" id="UP001642900">
    <property type="component" value="Unassembled WGS sequence"/>
</dbReference>
<dbReference type="GO" id="GO:0009927">
    <property type="term" value="F:histidine phosphotransfer kinase activity"/>
    <property type="evidence" value="ECO:0007669"/>
    <property type="project" value="TreeGrafter"/>
</dbReference>
<keyword evidence="4" id="KW-0808">Transferase</keyword>
<dbReference type="InterPro" id="IPR004358">
    <property type="entry name" value="Sig_transdc_His_kin-like_C"/>
</dbReference>
<evidence type="ECO:0000256" key="6">
    <source>
        <dbReference type="SAM" id="Coils"/>
    </source>
</evidence>
<evidence type="ECO:0000313" key="10">
    <source>
        <dbReference type="Proteomes" id="UP001642900"/>
    </source>
</evidence>
<dbReference type="Gene3D" id="3.30.450.20">
    <property type="entry name" value="PAS domain"/>
    <property type="match status" value="1"/>
</dbReference>
<dbReference type="InterPro" id="IPR035965">
    <property type="entry name" value="PAS-like_dom_sf"/>
</dbReference>
<dbReference type="EC" id="2.7.13.3" evidence="2"/>
<keyword evidence="5" id="KW-0418">Kinase</keyword>
<comment type="caution">
    <text evidence="9">The sequence shown here is derived from an EMBL/GenBank/DDBJ whole genome shotgun (WGS) entry which is preliminary data.</text>
</comment>
<dbReference type="Gene3D" id="1.10.287.130">
    <property type="match status" value="1"/>
</dbReference>
<dbReference type="PANTHER" id="PTHR43047">
    <property type="entry name" value="TWO-COMPONENT HISTIDINE PROTEIN KINASE"/>
    <property type="match status" value="1"/>
</dbReference>
<proteinExistence type="predicted"/>
<evidence type="ECO:0000256" key="3">
    <source>
        <dbReference type="ARBA" id="ARBA00022553"/>
    </source>
</evidence>
<dbReference type="SMART" id="SM00091">
    <property type="entry name" value="PAS"/>
    <property type="match status" value="3"/>
</dbReference>
<dbReference type="PROSITE" id="PS50109">
    <property type="entry name" value="HIS_KIN"/>
    <property type="match status" value="1"/>
</dbReference>
<dbReference type="InterPro" id="IPR036097">
    <property type="entry name" value="HisK_dim/P_sf"/>
</dbReference>
<dbReference type="CDD" id="cd00075">
    <property type="entry name" value="HATPase"/>
    <property type="match status" value="1"/>
</dbReference>
<dbReference type="SUPFAM" id="SSF55874">
    <property type="entry name" value="ATPase domain of HSP90 chaperone/DNA topoisomerase II/histidine kinase"/>
    <property type="match status" value="1"/>
</dbReference>
<dbReference type="Gene3D" id="3.30.565.10">
    <property type="entry name" value="Histidine kinase-like ATPase, C-terminal domain"/>
    <property type="match status" value="1"/>
</dbReference>
<evidence type="ECO:0000256" key="1">
    <source>
        <dbReference type="ARBA" id="ARBA00000085"/>
    </source>
</evidence>
<gene>
    <name evidence="9" type="ORF">G6N73_08505</name>
</gene>
<dbReference type="SMART" id="SM00387">
    <property type="entry name" value="HATPase_c"/>
    <property type="match status" value="1"/>
</dbReference>
<dbReference type="AlphaFoldDB" id="A0A6G4W8Y0"/>
<keyword evidence="3" id="KW-0597">Phosphoprotein</keyword>
<dbReference type="SUPFAM" id="SSF47384">
    <property type="entry name" value="Homodimeric domain of signal transducing histidine kinase"/>
    <property type="match status" value="1"/>
</dbReference>
<dbReference type="SMART" id="SM00388">
    <property type="entry name" value="HisKA"/>
    <property type="match status" value="1"/>
</dbReference>
<dbReference type="Pfam" id="PF12860">
    <property type="entry name" value="PAS_7"/>
    <property type="match status" value="2"/>
</dbReference>
<keyword evidence="6" id="KW-0175">Coiled coil</keyword>
<dbReference type="Pfam" id="PF00512">
    <property type="entry name" value="HisKA"/>
    <property type="match status" value="1"/>
</dbReference>
<name>A0A6G4W8Y0_9HYPH</name>
<dbReference type="InterPro" id="IPR036890">
    <property type="entry name" value="HATPase_C_sf"/>
</dbReference>
<dbReference type="InterPro" id="IPR003661">
    <property type="entry name" value="HisK_dim/P_dom"/>
</dbReference>
<comment type="catalytic activity">
    <reaction evidence="1">
        <text>ATP + protein L-histidine = ADP + protein N-phospho-L-histidine.</text>
        <dbReference type="EC" id="2.7.13.3"/>
    </reaction>
</comment>
<evidence type="ECO:0000256" key="7">
    <source>
        <dbReference type="SAM" id="MobiDB-lite"/>
    </source>
</evidence>
<dbReference type="RefSeq" id="WP_165026056.1">
    <property type="nucleotide sequence ID" value="NZ_JAAKZF010000007.1"/>
</dbReference>
<feature type="coiled-coil region" evidence="6">
    <location>
        <begin position="102"/>
        <end position="129"/>
    </location>
</feature>
<evidence type="ECO:0000259" key="8">
    <source>
        <dbReference type="PROSITE" id="PS50109"/>
    </source>
</evidence>
<evidence type="ECO:0000313" key="9">
    <source>
        <dbReference type="EMBL" id="NGO51221.1"/>
    </source>
</evidence>
<organism evidence="9 10">
    <name type="scientific">Allomesorhizobium camelthorni</name>
    <dbReference type="NCBI Taxonomy" id="475069"/>
    <lineage>
        <taxon>Bacteria</taxon>
        <taxon>Pseudomonadati</taxon>
        <taxon>Pseudomonadota</taxon>
        <taxon>Alphaproteobacteria</taxon>
        <taxon>Hyphomicrobiales</taxon>
        <taxon>Phyllobacteriaceae</taxon>
        <taxon>Allomesorhizobium</taxon>
    </lineage>
</organism>
<accession>A0A6G4W8Y0</accession>
<dbReference type="InterPro" id="IPR000014">
    <property type="entry name" value="PAS"/>
</dbReference>
<dbReference type="EMBL" id="JAAKZF010000007">
    <property type="protein sequence ID" value="NGO51221.1"/>
    <property type="molecule type" value="Genomic_DNA"/>
</dbReference>
<evidence type="ECO:0000256" key="2">
    <source>
        <dbReference type="ARBA" id="ARBA00012438"/>
    </source>
</evidence>
<evidence type="ECO:0000256" key="4">
    <source>
        <dbReference type="ARBA" id="ARBA00022679"/>
    </source>
</evidence>
<dbReference type="GO" id="GO:0000155">
    <property type="term" value="F:phosphorelay sensor kinase activity"/>
    <property type="evidence" value="ECO:0007669"/>
    <property type="project" value="InterPro"/>
</dbReference>
<dbReference type="PANTHER" id="PTHR43047:SF72">
    <property type="entry name" value="OSMOSENSING HISTIDINE PROTEIN KINASE SLN1"/>
    <property type="match status" value="1"/>
</dbReference>
<feature type="region of interest" description="Disordered" evidence="7">
    <location>
        <begin position="1"/>
        <end position="24"/>
    </location>
</feature>